<keyword evidence="2" id="KW-1185">Reference proteome</keyword>
<dbReference type="EMBL" id="ML978066">
    <property type="protein sequence ID" value="KAF2021608.1"/>
    <property type="molecule type" value="Genomic_DNA"/>
</dbReference>
<accession>A0A6A5Y888</accession>
<feature type="non-terminal residue" evidence="1">
    <location>
        <position position="101"/>
    </location>
</feature>
<dbReference type="OrthoDB" id="2831072at2759"/>
<name>A0A6A5Y888_9PLEO</name>
<dbReference type="InterPro" id="IPR029069">
    <property type="entry name" value="HotDog_dom_sf"/>
</dbReference>
<proteinExistence type="predicted"/>
<dbReference type="Proteomes" id="UP000799778">
    <property type="component" value="Unassembled WGS sequence"/>
</dbReference>
<reference evidence="1" key="1">
    <citation type="journal article" date="2020" name="Stud. Mycol.">
        <title>101 Dothideomycetes genomes: a test case for predicting lifestyles and emergence of pathogens.</title>
        <authorList>
            <person name="Haridas S."/>
            <person name="Albert R."/>
            <person name="Binder M."/>
            <person name="Bloem J."/>
            <person name="Labutti K."/>
            <person name="Salamov A."/>
            <person name="Andreopoulos B."/>
            <person name="Baker S."/>
            <person name="Barry K."/>
            <person name="Bills G."/>
            <person name="Bluhm B."/>
            <person name="Cannon C."/>
            <person name="Castanera R."/>
            <person name="Culley D."/>
            <person name="Daum C."/>
            <person name="Ezra D."/>
            <person name="Gonzalez J."/>
            <person name="Henrissat B."/>
            <person name="Kuo A."/>
            <person name="Liang C."/>
            <person name="Lipzen A."/>
            <person name="Lutzoni F."/>
            <person name="Magnuson J."/>
            <person name="Mondo S."/>
            <person name="Nolan M."/>
            <person name="Ohm R."/>
            <person name="Pangilinan J."/>
            <person name="Park H.-J."/>
            <person name="Ramirez L."/>
            <person name="Alfaro M."/>
            <person name="Sun H."/>
            <person name="Tritt A."/>
            <person name="Yoshinaga Y."/>
            <person name="Zwiers L.-H."/>
            <person name="Turgeon B."/>
            <person name="Goodwin S."/>
            <person name="Spatafora J."/>
            <person name="Crous P."/>
            <person name="Grigoriev I."/>
        </authorList>
    </citation>
    <scope>NUCLEOTIDE SEQUENCE</scope>
    <source>
        <strain evidence="1">CBS 175.79</strain>
    </source>
</reference>
<dbReference type="Gene3D" id="3.10.129.10">
    <property type="entry name" value="Hotdog Thioesterase"/>
    <property type="match status" value="1"/>
</dbReference>
<feature type="non-terminal residue" evidence="1">
    <location>
        <position position="1"/>
    </location>
</feature>
<dbReference type="SUPFAM" id="SSF54637">
    <property type="entry name" value="Thioesterase/thiol ester dehydrase-isomerase"/>
    <property type="match status" value="1"/>
</dbReference>
<protein>
    <recommendedName>
        <fullName evidence="3">Thioesterase domain-containing protein</fullName>
    </recommendedName>
</protein>
<evidence type="ECO:0000313" key="1">
    <source>
        <dbReference type="EMBL" id="KAF2021608.1"/>
    </source>
</evidence>
<organism evidence="1 2">
    <name type="scientific">Aaosphaeria arxii CBS 175.79</name>
    <dbReference type="NCBI Taxonomy" id="1450172"/>
    <lineage>
        <taxon>Eukaryota</taxon>
        <taxon>Fungi</taxon>
        <taxon>Dikarya</taxon>
        <taxon>Ascomycota</taxon>
        <taxon>Pezizomycotina</taxon>
        <taxon>Dothideomycetes</taxon>
        <taxon>Pleosporomycetidae</taxon>
        <taxon>Pleosporales</taxon>
        <taxon>Pleosporales incertae sedis</taxon>
        <taxon>Aaosphaeria</taxon>
    </lineage>
</organism>
<dbReference type="RefSeq" id="XP_033389947.1">
    <property type="nucleotide sequence ID" value="XM_033523055.1"/>
</dbReference>
<sequence>DDTAFDRVNKWFNLAREYSNDTHDSPLLPLLTLESAESSPTVSHPHHGTTVFTLTVPRQLCNMSGNLHGGAVALIFDMCTSMSIAACSKEGFWDGGHVSRN</sequence>
<gene>
    <name evidence="1" type="ORF">BU24DRAFT_333460</name>
</gene>
<dbReference type="GeneID" id="54280452"/>
<evidence type="ECO:0008006" key="3">
    <source>
        <dbReference type="Google" id="ProtNLM"/>
    </source>
</evidence>
<dbReference type="AlphaFoldDB" id="A0A6A5Y888"/>
<evidence type="ECO:0000313" key="2">
    <source>
        <dbReference type="Proteomes" id="UP000799778"/>
    </source>
</evidence>